<reference evidence="2" key="2">
    <citation type="submission" date="2011-02" db="EMBL/GenBank/DDBJ databases">
        <title>The complete genome of Fluviicola taffensis DSM 16823.</title>
        <authorList>
            <consortium name="US DOE Joint Genome Institute (JGI-PGF)"/>
            <person name="Lucas S."/>
            <person name="Copeland A."/>
            <person name="Lapidus A."/>
            <person name="Bruce D."/>
            <person name="Goodwin L."/>
            <person name="Pitluck S."/>
            <person name="Kyrpides N."/>
            <person name="Mavromatis K."/>
            <person name="Ivanova N."/>
            <person name="Mikhailova N."/>
            <person name="Pagani I."/>
            <person name="Chertkov O."/>
            <person name="Detter J.C."/>
            <person name="Han C."/>
            <person name="Tapia R."/>
            <person name="Land M."/>
            <person name="Hauser L."/>
            <person name="Markowitz V."/>
            <person name="Cheng J.-F."/>
            <person name="Hugenholtz P."/>
            <person name="Woyke T."/>
            <person name="Wu D."/>
            <person name="Tindall B."/>
            <person name="Pomrenke H.G."/>
            <person name="Brambilla E."/>
            <person name="Klenk H.-P."/>
            <person name="Eisen J.A."/>
        </authorList>
    </citation>
    <scope>NUCLEOTIDE SEQUENCE [LARGE SCALE GENOMIC DNA]</scope>
    <source>
        <strain evidence="2">DSM 16823 / RW262 / RW262</strain>
    </source>
</reference>
<dbReference type="EMBL" id="CP002542">
    <property type="protein sequence ID" value="AEA43834.1"/>
    <property type="molecule type" value="Genomic_DNA"/>
</dbReference>
<dbReference type="STRING" id="755732.Fluta_1847"/>
<proteinExistence type="predicted"/>
<gene>
    <name evidence="1" type="ordered locus">Fluta_1847</name>
</gene>
<dbReference type="HOGENOM" id="CLU_1832211_0_0_10"/>
<dbReference type="AlphaFoldDB" id="F2IIC5"/>
<evidence type="ECO:0000313" key="1">
    <source>
        <dbReference type="EMBL" id="AEA43834.1"/>
    </source>
</evidence>
<dbReference type="Proteomes" id="UP000007463">
    <property type="component" value="Chromosome"/>
</dbReference>
<keyword evidence="2" id="KW-1185">Reference proteome</keyword>
<evidence type="ECO:0008006" key="3">
    <source>
        <dbReference type="Google" id="ProtNLM"/>
    </source>
</evidence>
<organism evidence="1 2">
    <name type="scientific">Fluviicola taffensis (strain DSM 16823 / NCIMB 13979 / RW262)</name>
    <dbReference type="NCBI Taxonomy" id="755732"/>
    <lineage>
        <taxon>Bacteria</taxon>
        <taxon>Pseudomonadati</taxon>
        <taxon>Bacteroidota</taxon>
        <taxon>Flavobacteriia</taxon>
        <taxon>Flavobacteriales</taxon>
        <taxon>Crocinitomicaceae</taxon>
        <taxon>Fluviicola</taxon>
    </lineage>
</organism>
<dbReference type="PROSITE" id="PS51257">
    <property type="entry name" value="PROKAR_LIPOPROTEIN"/>
    <property type="match status" value="1"/>
</dbReference>
<accession>F2IIC5</accession>
<dbReference type="KEGG" id="fte:Fluta_1847"/>
<dbReference type="RefSeq" id="WP_013686604.1">
    <property type="nucleotide sequence ID" value="NC_015321.1"/>
</dbReference>
<sequence>MKQHALNWLSFSLVFFLIFSCKKKDDFLPLKTGKYQVDYQVVRSNGDIDNYQFTAYGPKSSGYYYKFIIKATDSTNFSGATLSTSEKRLRSVAWLDYTGNVIEGVKITEYDCSENNLTIHYISYPLLDTISGTIIFNLIE</sequence>
<protein>
    <recommendedName>
        <fullName evidence="3">Lipocalin-like domain-containing protein</fullName>
    </recommendedName>
</protein>
<name>F2IIC5_FLUTR</name>
<evidence type="ECO:0000313" key="2">
    <source>
        <dbReference type="Proteomes" id="UP000007463"/>
    </source>
</evidence>
<reference evidence="1 2" key="1">
    <citation type="journal article" date="2011" name="Stand. Genomic Sci.">
        <title>Complete genome sequence of the gliding freshwater bacterium Fluviicola taffensis type strain (RW262).</title>
        <authorList>
            <person name="Woyke T."/>
            <person name="Chertkov O."/>
            <person name="Lapidus A."/>
            <person name="Nolan M."/>
            <person name="Lucas S."/>
            <person name="Del Rio T.G."/>
            <person name="Tice H."/>
            <person name="Cheng J.F."/>
            <person name="Tapia R."/>
            <person name="Han C."/>
            <person name="Goodwin L."/>
            <person name="Pitluck S."/>
            <person name="Liolios K."/>
            <person name="Pagani I."/>
            <person name="Ivanova N."/>
            <person name="Huntemann M."/>
            <person name="Mavromatis K."/>
            <person name="Mikhailova N."/>
            <person name="Pati A."/>
            <person name="Chen A."/>
            <person name="Palaniappan K."/>
            <person name="Land M."/>
            <person name="Hauser L."/>
            <person name="Brambilla E.M."/>
            <person name="Rohde M."/>
            <person name="Mwirichia R."/>
            <person name="Sikorski J."/>
            <person name="Tindall B.J."/>
            <person name="Goker M."/>
            <person name="Bristow J."/>
            <person name="Eisen J.A."/>
            <person name="Markowitz V."/>
            <person name="Hugenholtz P."/>
            <person name="Klenk H.P."/>
            <person name="Kyrpides N.C."/>
        </authorList>
    </citation>
    <scope>NUCLEOTIDE SEQUENCE [LARGE SCALE GENOMIC DNA]</scope>
    <source>
        <strain evidence="2">DSM 16823 / RW262 / RW262</strain>
    </source>
</reference>